<evidence type="ECO:0000313" key="3">
    <source>
        <dbReference type="Proteomes" id="UP000183894"/>
    </source>
</evidence>
<proteinExistence type="predicted"/>
<dbReference type="RefSeq" id="WP_007542000.1">
    <property type="nucleotide sequence ID" value="NZ_FOAD01000008.1"/>
</dbReference>
<evidence type="ECO:0000256" key="1">
    <source>
        <dbReference type="SAM" id="Phobius"/>
    </source>
</evidence>
<accession>A0A1H7T801</accession>
<evidence type="ECO:0000313" key="2">
    <source>
        <dbReference type="EMBL" id="SEL79937.1"/>
    </source>
</evidence>
<name>A0A1H7T801_HALLR</name>
<dbReference type="AlphaFoldDB" id="A0A1H7T801"/>
<feature type="transmembrane region" description="Helical" evidence="1">
    <location>
        <begin position="86"/>
        <end position="107"/>
    </location>
</feature>
<reference evidence="2 3" key="1">
    <citation type="submission" date="2016-10" db="EMBL/GenBank/DDBJ databases">
        <authorList>
            <person name="de Groot N.N."/>
        </authorList>
    </citation>
    <scope>NUCLEOTIDE SEQUENCE [LARGE SCALE GENOMIC DNA]</scope>
    <source>
        <strain evidence="2 3">CDM_5</strain>
    </source>
</reference>
<organism evidence="2 3">
    <name type="scientific">Haloferax larsenii</name>
    <dbReference type="NCBI Taxonomy" id="302484"/>
    <lineage>
        <taxon>Archaea</taxon>
        <taxon>Methanobacteriati</taxon>
        <taxon>Methanobacteriota</taxon>
        <taxon>Stenosarchaea group</taxon>
        <taxon>Halobacteria</taxon>
        <taxon>Halobacteriales</taxon>
        <taxon>Haloferacaceae</taxon>
        <taxon>Haloferax</taxon>
    </lineage>
</organism>
<sequence length="160" mass="17190">MEWMVSVAVLIALPIALFSELFVHELGHAVPVLLVGGRAHITIGNPDGWTVKLGRLKITAGIDGLKNTFLYGSTDWSGVESKRVHALGLACGPLVTVTLLLATSILLLSGIDGLLFGALQFFFFWLLGRAYYTIVPQTYSGGSYGGRISDGKKLLELLQS</sequence>
<dbReference type="EMBL" id="FOAD01000008">
    <property type="protein sequence ID" value="SEL79937.1"/>
    <property type="molecule type" value="Genomic_DNA"/>
</dbReference>
<evidence type="ECO:0008006" key="4">
    <source>
        <dbReference type="Google" id="ProtNLM"/>
    </source>
</evidence>
<keyword evidence="1" id="KW-0472">Membrane</keyword>
<dbReference type="Proteomes" id="UP000183894">
    <property type="component" value="Unassembled WGS sequence"/>
</dbReference>
<feature type="transmembrane region" description="Helical" evidence="1">
    <location>
        <begin position="114"/>
        <end position="134"/>
    </location>
</feature>
<dbReference type="OrthoDB" id="239107at2157"/>
<gene>
    <name evidence="2" type="ORF">SAMN04488691_10876</name>
</gene>
<keyword evidence="1" id="KW-0812">Transmembrane</keyword>
<protein>
    <recommendedName>
        <fullName evidence="4">Peptidase family M50</fullName>
    </recommendedName>
</protein>
<keyword evidence="1" id="KW-1133">Transmembrane helix</keyword>